<evidence type="ECO:0000256" key="5">
    <source>
        <dbReference type="ARBA" id="ARBA00022692"/>
    </source>
</evidence>
<evidence type="ECO:0000313" key="16">
    <source>
        <dbReference type="Proteomes" id="UP000761534"/>
    </source>
</evidence>
<protein>
    <recommendedName>
        <fullName evidence="17">Cytochrome P450 52A12</fullName>
    </recommendedName>
</protein>
<dbReference type="SUPFAM" id="SSF48264">
    <property type="entry name" value="Cytochrome P450"/>
    <property type="match status" value="1"/>
</dbReference>
<keyword evidence="6 12" id="KW-0479">Metal-binding</keyword>
<reference evidence="15" key="1">
    <citation type="journal article" date="2019" name="G3 (Bethesda)">
        <title>Genome Assemblies of Two Rare Opportunistic Yeast Pathogens: Diutina rugosa (syn. Candida rugosa) and Trichomonascus ciferrii (syn. Candida ciferrii).</title>
        <authorList>
            <person name="Mixao V."/>
            <person name="Saus E."/>
            <person name="Hansen A.P."/>
            <person name="Lass-Florl C."/>
            <person name="Gabaldon T."/>
        </authorList>
    </citation>
    <scope>NUCLEOTIDE SEQUENCE</scope>
    <source>
        <strain evidence="15">CBS 4856</strain>
    </source>
</reference>
<sequence>MMIGITWYQFFGAVGGMVSVFLIMEYVNEVLYMRKNKVPPHNFGSFPLGLPMIFEFQKAHHNARLNQFCRKKFDEFGARTVRVQALTRRITATIDPENIKAILATQFKDFDLGLRHEQFQPLMGDGVFTLNGDGWFHSRALLRPHFSTEEISRLQSIEKHCQSLFDVIREKSQNEATFDLQDVFFKLTLDTATDMLFGESTDCLSMRIRHHEEGYPSAEEFADAFNTAQKWLLYRTMALRLYFLINPPSYNKACKTCHTFISYYVDRALKYHEKHQEEYDEFGRKKYYFLQELANETNDPVLMRDQAMNILIAGRDTTAGTLSFTFAMLLRNKHVFYKLRKEVLEHFGADTENITFHTLKRCDYLRHVLNEVLRLYPQVPHNFRTATRDTTLPRGGGPDESEPIFIKKGSAVFYDTYSLQRDKEFWGEDAGKFIPERWDETQKTHLWKYIPFNGGPRICLGQQFALTEIGYVVVRILQTFKDIKTTQEFVENPIKEHNTLTLSVSGGVPVNFIEA</sequence>
<evidence type="ECO:0000313" key="15">
    <source>
        <dbReference type="EMBL" id="KAA8915640.1"/>
    </source>
</evidence>
<dbReference type="InterPro" id="IPR002402">
    <property type="entry name" value="Cyt_P450_E_grp-II"/>
</dbReference>
<dbReference type="GO" id="GO:0016712">
    <property type="term" value="F:oxidoreductase activity, acting on paired donors, with incorporation or reduction of molecular oxygen, reduced flavin or flavoprotein as one donor, and incorporation of one atom of oxygen"/>
    <property type="evidence" value="ECO:0007669"/>
    <property type="project" value="InterPro"/>
</dbReference>
<evidence type="ECO:0000256" key="13">
    <source>
        <dbReference type="RuleBase" id="RU000461"/>
    </source>
</evidence>
<dbReference type="PRINTS" id="PR01239">
    <property type="entry name" value="EP450IICYP52"/>
</dbReference>
<dbReference type="VEuPathDB" id="FungiDB:TRICI_002221"/>
<dbReference type="Pfam" id="PF00067">
    <property type="entry name" value="p450"/>
    <property type="match status" value="1"/>
</dbReference>
<dbReference type="InterPro" id="IPR036396">
    <property type="entry name" value="Cyt_P450_sf"/>
</dbReference>
<evidence type="ECO:0000256" key="4">
    <source>
        <dbReference type="ARBA" id="ARBA00022617"/>
    </source>
</evidence>
<keyword evidence="8 13" id="KW-0560">Oxidoreductase</keyword>
<comment type="caution">
    <text evidence="15">The sequence shown here is derived from an EMBL/GenBank/DDBJ whole genome shotgun (WGS) entry which is preliminary data.</text>
</comment>
<evidence type="ECO:0000256" key="2">
    <source>
        <dbReference type="ARBA" id="ARBA00004370"/>
    </source>
</evidence>
<dbReference type="GO" id="GO:0005506">
    <property type="term" value="F:iron ion binding"/>
    <property type="evidence" value="ECO:0007669"/>
    <property type="project" value="InterPro"/>
</dbReference>
<dbReference type="Gene3D" id="1.10.630.10">
    <property type="entry name" value="Cytochrome P450"/>
    <property type="match status" value="1"/>
</dbReference>
<feature type="binding site" description="axial binding residue" evidence="12">
    <location>
        <position position="459"/>
    </location>
    <ligand>
        <name>heme</name>
        <dbReference type="ChEBI" id="CHEBI:30413"/>
    </ligand>
    <ligandPart>
        <name>Fe</name>
        <dbReference type="ChEBI" id="CHEBI:18248"/>
    </ligandPart>
</feature>
<dbReference type="AlphaFoldDB" id="A0A642VC63"/>
<evidence type="ECO:0000256" key="8">
    <source>
        <dbReference type="ARBA" id="ARBA00023002"/>
    </source>
</evidence>
<dbReference type="PRINTS" id="PR00385">
    <property type="entry name" value="P450"/>
</dbReference>
<gene>
    <name evidence="15" type="ORF">TRICI_002221</name>
</gene>
<accession>A0A642VC63</accession>
<keyword evidence="4 12" id="KW-0349">Heme</keyword>
<dbReference type="PANTHER" id="PTHR24287:SF1">
    <property type="entry name" value="P450, PUTATIVE (EUROFUNG)-RELATED"/>
    <property type="match status" value="1"/>
</dbReference>
<dbReference type="InterPro" id="IPR017972">
    <property type="entry name" value="Cyt_P450_CS"/>
</dbReference>
<keyword evidence="5 14" id="KW-0812">Transmembrane</keyword>
<keyword evidence="7 14" id="KW-1133">Transmembrane helix</keyword>
<evidence type="ECO:0000256" key="9">
    <source>
        <dbReference type="ARBA" id="ARBA00023004"/>
    </source>
</evidence>
<keyword evidence="11 14" id="KW-0472">Membrane</keyword>
<dbReference type="OrthoDB" id="1470350at2759"/>
<organism evidence="15 16">
    <name type="scientific">Trichomonascus ciferrii</name>
    <dbReference type="NCBI Taxonomy" id="44093"/>
    <lineage>
        <taxon>Eukaryota</taxon>
        <taxon>Fungi</taxon>
        <taxon>Dikarya</taxon>
        <taxon>Ascomycota</taxon>
        <taxon>Saccharomycotina</taxon>
        <taxon>Dipodascomycetes</taxon>
        <taxon>Dipodascales</taxon>
        <taxon>Trichomonascaceae</taxon>
        <taxon>Trichomonascus</taxon>
        <taxon>Trichomonascus ciferrii complex</taxon>
    </lineage>
</organism>
<evidence type="ECO:0000256" key="1">
    <source>
        <dbReference type="ARBA" id="ARBA00001971"/>
    </source>
</evidence>
<evidence type="ECO:0000256" key="12">
    <source>
        <dbReference type="PIRSR" id="PIRSR602402-1"/>
    </source>
</evidence>
<dbReference type="PANTHER" id="PTHR24287">
    <property type="entry name" value="P450, PUTATIVE (EUROFUNG)-RELATED"/>
    <property type="match status" value="1"/>
</dbReference>
<dbReference type="GO" id="GO:0016020">
    <property type="term" value="C:membrane"/>
    <property type="evidence" value="ECO:0007669"/>
    <property type="project" value="UniProtKB-SubCell"/>
</dbReference>
<comment type="subcellular location">
    <subcellularLocation>
        <location evidence="2">Membrane</location>
    </subcellularLocation>
</comment>
<dbReference type="PRINTS" id="PR00464">
    <property type="entry name" value="EP450II"/>
</dbReference>
<evidence type="ECO:0000256" key="14">
    <source>
        <dbReference type="SAM" id="Phobius"/>
    </source>
</evidence>
<dbReference type="EMBL" id="SWFS01000153">
    <property type="protein sequence ID" value="KAA8915640.1"/>
    <property type="molecule type" value="Genomic_DNA"/>
</dbReference>
<evidence type="ECO:0000256" key="6">
    <source>
        <dbReference type="ARBA" id="ARBA00022723"/>
    </source>
</evidence>
<evidence type="ECO:0000256" key="7">
    <source>
        <dbReference type="ARBA" id="ARBA00022989"/>
    </source>
</evidence>
<evidence type="ECO:0000256" key="10">
    <source>
        <dbReference type="ARBA" id="ARBA00023033"/>
    </source>
</evidence>
<evidence type="ECO:0008006" key="17">
    <source>
        <dbReference type="Google" id="ProtNLM"/>
    </source>
</evidence>
<dbReference type="InterPro" id="IPR047146">
    <property type="entry name" value="Cyt_P450_E_CYP52_fungi"/>
</dbReference>
<feature type="transmembrane region" description="Helical" evidence="14">
    <location>
        <begin position="6"/>
        <end position="27"/>
    </location>
</feature>
<keyword evidence="9 12" id="KW-0408">Iron</keyword>
<proteinExistence type="inferred from homology"/>
<keyword evidence="10 13" id="KW-0503">Monooxygenase</keyword>
<dbReference type="InterPro" id="IPR002974">
    <property type="entry name" value="Cyt_P450_E_CYP52_ascomycetes"/>
</dbReference>
<comment type="similarity">
    <text evidence="3 13">Belongs to the cytochrome P450 family.</text>
</comment>
<evidence type="ECO:0000256" key="11">
    <source>
        <dbReference type="ARBA" id="ARBA00023136"/>
    </source>
</evidence>
<dbReference type="GO" id="GO:0020037">
    <property type="term" value="F:heme binding"/>
    <property type="evidence" value="ECO:0007669"/>
    <property type="project" value="InterPro"/>
</dbReference>
<dbReference type="InterPro" id="IPR001128">
    <property type="entry name" value="Cyt_P450"/>
</dbReference>
<dbReference type="Proteomes" id="UP000761534">
    <property type="component" value="Unassembled WGS sequence"/>
</dbReference>
<name>A0A642VC63_9ASCO</name>
<dbReference type="PROSITE" id="PS00086">
    <property type="entry name" value="CYTOCHROME_P450"/>
    <property type="match status" value="1"/>
</dbReference>
<evidence type="ECO:0000256" key="3">
    <source>
        <dbReference type="ARBA" id="ARBA00010617"/>
    </source>
</evidence>
<comment type="cofactor">
    <cofactor evidence="1 12">
        <name>heme</name>
        <dbReference type="ChEBI" id="CHEBI:30413"/>
    </cofactor>
</comment>
<keyword evidence="16" id="KW-1185">Reference proteome</keyword>
<dbReference type="CDD" id="cd11063">
    <property type="entry name" value="CYP52"/>
    <property type="match status" value="1"/>
</dbReference>